<dbReference type="Pfam" id="PF09367">
    <property type="entry name" value="CpeS"/>
    <property type="match status" value="1"/>
</dbReference>
<evidence type="ECO:0000256" key="3">
    <source>
        <dbReference type="HAMAP-Rule" id="MF_01459"/>
    </source>
</evidence>
<reference evidence="4 5" key="2">
    <citation type="submission" date="2018-06" db="EMBL/GenBank/DDBJ databases">
        <title>Metagenomic assembly of (sub)arctic Cyanobacteria and their associated microbiome from non-axenic cultures.</title>
        <authorList>
            <person name="Baurain D."/>
        </authorList>
    </citation>
    <scope>NUCLEOTIDE SEQUENCE [LARGE SCALE GENOMIC DNA]</scope>
    <source>
        <strain evidence="4">ULC129bin1</strain>
    </source>
</reference>
<sequence>MTVLDTFNQFFDHCIGNWESERTYHYLSKSAIERSHTAFGVAPLNSEQKTKVLTDNSYTDARDLADCPGFHLVFHTVSEKGEVVDQALNLAFVPRSVENSDKHILEGDYLRDRAYEEDRPIVSHFRFDSRSRELLMTTPYTHIISVDSITLVNPHMRVRRILNYLRPPEGAPMDQLLLVGFGVEQKREA</sequence>
<evidence type="ECO:0000256" key="1">
    <source>
        <dbReference type="ARBA" id="ARBA00010681"/>
    </source>
</evidence>
<evidence type="ECO:0000256" key="2">
    <source>
        <dbReference type="ARBA" id="ARBA00023239"/>
    </source>
</evidence>
<dbReference type="AlphaFoldDB" id="A0A2W4W0W9"/>
<evidence type="ECO:0000313" key="5">
    <source>
        <dbReference type="Proteomes" id="UP000249354"/>
    </source>
</evidence>
<dbReference type="GO" id="GO:0017006">
    <property type="term" value="P:protein-tetrapyrrole linkage"/>
    <property type="evidence" value="ECO:0007669"/>
    <property type="project" value="UniProtKB-UniRule"/>
</dbReference>
<name>A0A2W4W0W9_9CYAN</name>
<reference evidence="5" key="1">
    <citation type="submission" date="2018-04" db="EMBL/GenBank/DDBJ databases">
        <authorList>
            <person name="Cornet L."/>
        </authorList>
    </citation>
    <scope>NUCLEOTIDE SEQUENCE [LARGE SCALE GENOMIC DNA]</scope>
</reference>
<gene>
    <name evidence="3" type="primary">cpcS</name>
    <name evidence="4" type="ORF">DCF25_17170</name>
</gene>
<comment type="caution">
    <text evidence="4">The sequence shown here is derived from an EMBL/GenBank/DDBJ whole genome shotgun (WGS) entry which is preliminary data.</text>
</comment>
<dbReference type="HAMAP" id="MF_01459">
    <property type="entry name" value="Chrphore_lyase_CpxS"/>
    <property type="match status" value="1"/>
</dbReference>
<organism evidence="4 5">
    <name type="scientific">Leptolyngbya foveolarum</name>
    <dbReference type="NCBI Taxonomy" id="47253"/>
    <lineage>
        <taxon>Bacteria</taxon>
        <taxon>Bacillati</taxon>
        <taxon>Cyanobacteriota</taxon>
        <taxon>Cyanophyceae</taxon>
        <taxon>Leptolyngbyales</taxon>
        <taxon>Leptolyngbyaceae</taxon>
        <taxon>Leptolyngbya group</taxon>
        <taxon>Leptolyngbya</taxon>
    </lineage>
</organism>
<dbReference type="GO" id="GO:0016829">
    <property type="term" value="F:lyase activity"/>
    <property type="evidence" value="ECO:0007669"/>
    <property type="project" value="UniProtKB-KW"/>
</dbReference>
<dbReference type="Gene3D" id="2.40.128.20">
    <property type="match status" value="1"/>
</dbReference>
<protein>
    <recommendedName>
        <fullName evidence="3">Chromophore lyase CpcS/CpeS</fullName>
        <ecNumber evidence="3">4.-.-.-</ecNumber>
    </recommendedName>
</protein>
<comment type="function">
    <text evidence="3">Covalently attaches a chromophore to Cys residue(s) of phycobiliproteins.</text>
</comment>
<dbReference type="Proteomes" id="UP000249354">
    <property type="component" value="Unassembled WGS sequence"/>
</dbReference>
<dbReference type="EC" id="4.-.-.-" evidence="3"/>
<proteinExistence type="inferred from homology"/>
<comment type="similarity">
    <text evidence="1 3">Belongs to the CpcS/CpeS biliprotein lyase family.</text>
</comment>
<dbReference type="InterPro" id="IPR012674">
    <property type="entry name" value="Calycin"/>
</dbReference>
<keyword evidence="2 3" id="KW-0456">Lyase</keyword>
<dbReference type="EMBL" id="QBMC01000141">
    <property type="protein sequence ID" value="PZO12728.1"/>
    <property type="molecule type" value="Genomic_DNA"/>
</dbReference>
<dbReference type="InterPro" id="IPR018536">
    <property type="entry name" value="CpcS/CpeS"/>
</dbReference>
<accession>A0A2W4W0W9</accession>
<evidence type="ECO:0000313" key="4">
    <source>
        <dbReference type="EMBL" id="PZO12728.1"/>
    </source>
</evidence>